<dbReference type="PANTHER" id="PTHR37984">
    <property type="entry name" value="PROTEIN CBG26694"/>
    <property type="match status" value="1"/>
</dbReference>
<dbReference type="GO" id="GO:0003964">
    <property type="term" value="F:RNA-directed DNA polymerase activity"/>
    <property type="evidence" value="ECO:0007669"/>
    <property type="project" value="UniProtKB-KW"/>
</dbReference>
<keyword evidence="10" id="KW-0472">Membrane</keyword>
<dbReference type="InterPro" id="IPR036875">
    <property type="entry name" value="Znf_CCHC_sf"/>
</dbReference>
<dbReference type="GO" id="GO:0019899">
    <property type="term" value="F:enzyme binding"/>
    <property type="evidence" value="ECO:0007669"/>
    <property type="project" value="UniProtKB-ARBA"/>
</dbReference>
<dbReference type="Gene3D" id="3.30.70.270">
    <property type="match status" value="2"/>
</dbReference>
<feature type="compositionally biased region" description="Polar residues" evidence="9">
    <location>
        <begin position="462"/>
        <end position="490"/>
    </location>
</feature>
<feature type="domain" description="CCHC-type" evidence="11">
    <location>
        <begin position="608"/>
        <end position="621"/>
    </location>
</feature>
<dbReference type="GO" id="GO:0004519">
    <property type="term" value="F:endonuclease activity"/>
    <property type="evidence" value="ECO:0007669"/>
    <property type="project" value="UniProtKB-KW"/>
</dbReference>
<keyword evidence="8" id="KW-0863">Zinc-finger</keyword>
<dbReference type="PROSITE" id="PS50878">
    <property type="entry name" value="RT_POL"/>
    <property type="match status" value="1"/>
</dbReference>
<dbReference type="SMART" id="SM00343">
    <property type="entry name" value="ZnF_C2HC"/>
    <property type="match status" value="2"/>
</dbReference>
<dbReference type="FunFam" id="3.30.70.270:FF:000020">
    <property type="entry name" value="Transposon Tf2-6 polyprotein-like Protein"/>
    <property type="match status" value="1"/>
</dbReference>
<dbReference type="Pfam" id="PF17917">
    <property type="entry name" value="RT_RNaseH"/>
    <property type="match status" value="1"/>
</dbReference>
<dbReference type="EMBL" id="JBICBT010000159">
    <property type="protein sequence ID" value="KAL3122074.1"/>
    <property type="molecule type" value="Genomic_DNA"/>
</dbReference>
<evidence type="ECO:0000256" key="9">
    <source>
        <dbReference type="SAM" id="MobiDB-lite"/>
    </source>
</evidence>
<dbReference type="CDD" id="cd01647">
    <property type="entry name" value="RT_LTR"/>
    <property type="match status" value="1"/>
</dbReference>
<evidence type="ECO:0000256" key="6">
    <source>
        <dbReference type="ARBA" id="ARBA00022801"/>
    </source>
</evidence>
<dbReference type="GO" id="GO:0016787">
    <property type="term" value="F:hydrolase activity"/>
    <property type="evidence" value="ECO:0007669"/>
    <property type="project" value="UniProtKB-KW"/>
</dbReference>
<evidence type="ECO:0000256" key="8">
    <source>
        <dbReference type="PROSITE-ProRule" id="PRU00047"/>
    </source>
</evidence>
<feature type="domain" description="Reverse transcriptase" evidence="12">
    <location>
        <begin position="868"/>
        <end position="1046"/>
    </location>
</feature>
<accession>A0ABD2M3M9</accession>
<dbReference type="InterPro" id="IPR021109">
    <property type="entry name" value="Peptidase_aspartic_dom_sf"/>
</dbReference>
<dbReference type="Gene3D" id="2.40.70.10">
    <property type="entry name" value="Acid Proteases"/>
    <property type="match status" value="1"/>
</dbReference>
<dbReference type="CDD" id="cd09274">
    <property type="entry name" value="RNase_HI_RT_Ty3"/>
    <property type="match status" value="1"/>
</dbReference>
<dbReference type="Proteomes" id="UP001620626">
    <property type="component" value="Unassembled WGS sequence"/>
</dbReference>
<evidence type="ECO:0000256" key="10">
    <source>
        <dbReference type="SAM" id="Phobius"/>
    </source>
</evidence>
<dbReference type="AlphaFoldDB" id="A0ABD2M3M9"/>
<dbReference type="InterPro" id="IPR041373">
    <property type="entry name" value="RT_RNaseH"/>
</dbReference>
<dbReference type="SUPFAM" id="SSF50630">
    <property type="entry name" value="Acid proteases"/>
    <property type="match status" value="1"/>
</dbReference>
<evidence type="ECO:0000256" key="1">
    <source>
        <dbReference type="ARBA" id="ARBA00012493"/>
    </source>
</evidence>
<evidence type="ECO:0000256" key="4">
    <source>
        <dbReference type="ARBA" id="ARBA00022722"/>
    </source>
</evidence>
<keyword evidence="14" id="KW-1185">Reference proteome</keyword>
<evidence type="ECO:0000256" key="2">
    <source>
        <dbReference type="ARBA" id="ARBA00022679"/>
    </source>
</evidence>
<keyword evidence="2" id="KW-0808">Transferase</keyword>
<comment type="caution">
    <text evidence="13">The sequence shown here is derived from an EMBL/GenBank/DDBJ whole genome shotgun (WGS) entry which is preliminary data.</text>
</comment>
<evidence type="ECO:0000259" key="12">
    <source>
        <dbReference type="PROSITE" id="PS50878"/>
    </source>
</evidence>
<keyword evidence="10" id="KW-0812">Transmembrane</keyword>
<evidence type="ECO:0000313" key="14">
    <source>
        <dbReference type="Proteomes" id="UP001620626"/>
    </source>
</evidence>
<gene>
    <name evidence="13" type="ORF">niasHT_009367</name>
</gene>
<feature type="region of interest" description="Disordered" evidence="9">
    <location>
        <begin position="462"/>
        <end position="496"/>
    </location>
</feature>
<reference evidence="13 14" key="1">
    <citation type="submission" date="2024-10" db="EMBL/GenBank/DDBJ databases">
        <authorList>
            <person name="Kim D."/>
        </authorList>
    </citation>
    <scope>NUCLEOTIDE SEQUENCE [LARGE SCALE GENOMIC DNA]</scope>
    <source>
        <strain evidence="13">BH-2024</strain>
    </source>
</reference>
<evidence type="ECO:0000256" key="5">
    <source>
        <dbReference type="ARBA" id="ARBA00022759"/>
    </source>
</evidence>
<dbReference type="SUPFAM" id="SSF57756">
    <property type="entry name" value="Retrovirus zinc finger-like domains"/>
    <property type="match status" value="1"/>
</dbReference>
<dbReference type="InterPro" id="IPR043128">
    <property type="entry name" value="Rev_trsase/Diguanyl_cyclase"/>
</dbReference>
<dbReference type="GO" id="GO:0008270">
    <property type="term" value="F:zinc ion binding"/>
    <property type="evidence" value="ECO:0007669"/>
    <property type="project" value="UniProtKB-KW"/>
</dbReference>
<dbReference type="PANTHER" id="PTHR37984:SF5">
    <property type="entry name" value="PROTEIN NYNRIN-LIKE"/>
    <property type="match status" value="1"/>
</dbReference>
<dbReference type="Pfam" id="PF00098">
    <property type="entry name" value="zf-CCHC"/>
    <property type="match status" value="1"/>
</dbReference>
<dbReference type="InterPro" id="IPR000477">
    <property type="entry name" value="RT_dom"/>
</dbReference>
<evidence type="ECO:0000259" key="11">
    <source>
        <dbReference type="PROSITE" id="PS50158"/>
    </source>
</evidence>
<keyword evidence="7" id="KW-0695">RNA-directed DNA polymerase</keyword>
<dbReference type="Pfam" id="PF00078">
    <property type="entry name" value="RVT_1"/>
    <property type="match status" value="1"/>
</dbReference>
<feature type="domain" description="CCHC-type" evidence="11">
    <location>
        <begin position="628"/>
        <end position="643"/>
    </location>
</feature>
<evidence type="ECO:0000256" key="7">
    <source>
        <dbReference type="ARBA" id="ARBA00022918"/>
    </source>
</evidence>
<dbReference type="PROSITE" id="PS50158">
    <property type="entry name" value="ZF_CCHC"/>
    <property type="match status" value="2"/>
</dbReference>
<dbReference type="SUPFAM" id="SSF56672">
    <property type="entry name" value="DNA/RNA polymerases"/>
    <property type="match status" value="1"/>
</dbReference>
<keyword evidence="5" id="KW-0255">Endonuclease</keyword>
<name>A0ABD2M3M9_9BILA</name>
<keyword evidence="10" id="KW-1133">Transmembrane helix</keyword>
<dbReference type="Gene3D" id="4.10.60.10">
    <property type="entry name" value="Zinc finger, CCHC-type"/>
    <property type="match status" value="1"/>
</dbReference>
<sequence>MNDKTDYYGSTASRPRTLLLAFSYGTTFLTFYWSFVSCHFLTRSQQFFCIPIAGTQSTRISIAGLNPPAFQSPGLKSPAFQSPGLNPQAFQSPEFHSPGLNPPAFQSPGLNSPAFQSLHSNHCDSTHKLSNHQNFTRRDSIHQHSNRLDSILRHSNRLDSILRHSNHRDSIHKLSNHQNFTRRDSIHQHSNRLDSILRHSNHRDSIHKLSNHQNFTRRDSIHQQSSHWDPILRHSNHCDSTHQHSNTGTQSTSFPINQNFTRRDSILRHSNHWDSIHQHLGHCNSILRHSSHWDSIIRLLNSPAFQSVGLNPPAFRSLQLNSSAFKSPGLNPNILQNFSFLVSWEVEPGGGVLSRFAASLPNIFFFLESTGSAASRPRTLFLAFSFQYLIRTNIGIPITGTQSIGNSNHRDSTSANSSEFSFWGNFVLLYEEGPGLAVICFKAELVILQQAFKETASVKSRVGSTNSSKAGSAHQNSSKAGSAHRQNSSKAELARQFRQKADKRTAYFSKFTDLRQKCLQRLEDSRTSGRSTSLQDLGEECRKYQILKESALSLSSNPCSTSAIRAKPQKIRDKQKPKTKQQSQKGQNFLPKNSTATKGKVDRRDQPCYSCGGISHWQKDCWFKNSTCEKCGRNGHIAKACKSGTEIRRVRAVATDSGNDTHIHTVSIKPKCMAIEGSTNKWWEVIIQINGIDHPMNFDTAAQITVIKTDSWQKLGKPKLGKTAITVRNCNEKAFPIEGKFKCQVSYKGRTASLIAYVSDEIHQDLLGMPWIEELEIIPKELMFPSSSQNVNSVPTKPISSQISDEKSLISALQTNYGNTFGPELGHCTKFRAHLILKKEAKPVYCKARPVPHGALDEVNAEIDRLLKIGAIKSIEFSHWAAPILAVKKKSGKTQVCNDFPTGLNDAIELHRHPLPRPEDIYKAVAGAKFFSRLDLRDAYLQLELSDASKNLCVLNTHRGLFQCQRLPFGVKSAPAIFQGLMDKIIAGIPGAFVYLDDVVIANKSLIDHISTIFAVFNKISEYRLRIQLEKCSFLQNETLFLGHIISENGIRPDPSRAEAIEKMPAPTDKSTLRSFLGALTYYGKFIKPMRELRGPLDELLKKEAKWEWGAEQQKSFKKAKEIMLSHLLLTHFDPKMPIVVAADASKDGIGATISHVFPDKSERVIEHASCTFNAAQQNYSQIEKEALGLVFAVQKFHRVLYGRKFTLLTDHKPLLAIFGSKKGIPIYAASRLQRWALILLNYEFDIKYVNTNSFGNADVLSRLIANYPRPDEDCRD</sequence>
<dbReference type="InterPro" id="IPR001878">
    <property type="entry name" value="Znf_CCHC"/>
</dbReference>
<keyword evidence="8" id="KW-0862">Zinc</keyword>
<evidence type="ECO:0000313" key="13">
    <source>
        <dbReference type="EMBL" id="KAL3122074.1"/>
    </source>
</evidence>
<dbReference type="InterPro" id="IPR043502">
    <property type="entry name" value="DNA/RNA_pol_sf"/>
</dbReference>
<keyword evidence="8" id="KW-0479">Metal-binding</keyword>
<keyword evidence="4" id="KW-0540">Nuclease</keyword>
<evidence type="ECO:0000256" key="3">
    <source>
        <dbReference type="ARBA" id="ARBA00022695"/>
    </source>
</evidence>
<keyword evidence="6" id="KW-0378">Hydrolase</keyword>
<organism evidence="13 14">
    <name type="scientific">Heterodera trifolii</name>
    <dbReference type="NCBI Taxonomy" id="157864"/>
    <lineage>
        <taxon>Eukaryota</taxon>
        <taxon>Metazoa</taxon>
        <taxon>Ecdysozoa</taxon>
        <taxon>Nematoda</taxon>
        <taxon>Chromadorea</taxon>
        <taxon>Rhabditida</taxon>
        <taxon>Tylenchina</taxon>
        <taxon>Tylenchomorpha</taxon>
        <taxon>Tylenchoidea</taxon>
        <taxon>Heteroderidae</taxon>
        <taxon>Heteroderinae</taxon>
        <taxon>Heterodera</taxon>
    </lineage>
</organism>
<keyword evidence="3" id="KW-0548">Nucleotidyltransferase</keyword>
<feature type="transmembrane region" description="Helical" evidence="10">
    <location>
        <begin position="17"/>
        <end position="35"/>
    </location>
</feature>
<dbReference type="InterPro" id="IPR050951">
    <property type="entry name" value="Retrovirus_Pol_polyprotein"/>
</dbReference>
<dbReference type="EC" id="2.7.7.49" evidence="1"/>
<proteinExistence type="predicted"/>
<feature type="region of interest" description="Disordered" evidence="9">
    <location>
        <begin position="556"/>
        <end position="603"/>
    </location>
</feature>
<dbReference type="Gene3D" id="3.10.10.10">
    <property type="entry name" value="HIV Type 1 Reverse Transcriptase, subunit A, domain 1"/>
    <property type="match status" value="1"/>
</dbReference>
<protein>
    <recommendedName>
        <fullName evidence="1">RNA-directed DNA polymerase</fullName>
        <ecNumber evidence="1">2.7.7.49</ecNumber>
    </recommendedName>
</protein>